<keyword evidence="2" id="KW-1185">Reference proteome</keyword>
<dbReference type="Ensembl" id="ENSPSMT00000025762.1">
    <property type="protein sequence ID" value="ENSPSMP00000022196.1"/>
    <property type="gene ID" value="ENSPSMG00000015684.1"/>
</dbReference>
<reference evidence="1" key="1">
    <citation type="submission" date="2025-08" db="UniProtKB">
        <authorList>
            <consortium name="Ensembl"/>
        </authorList>
    </citation>
    <scope>IDENTIFICATION</scope>
</reference>
<dbReference type="AlphaFoldDB" id="A0A8C8ZU85"/>
<proteinExistence type="predicted"/>
<dbReference type="Proteomes" id="UP000694414">
    <property type="component" value="Unplaced"/>
</dbReference>
<organism evidence="1 2">
    <name type="scientific">Prolemur simus</name>
    <name type="common">Greater bamboo lemur</name>
    <name type="synonym">Hapalemur simus</name>
    <dbReference type="NCBI Taxonomy" id="1328070"/>
    <lineage>
        <taxon>Eukaryota</taxon>
        <taxon>Metazoa</taxon>
        <taxon>Chordata</taxon>
        <taxon>Craniata</taxon>
        <taxon>Vertebrata</taxon>
        <taxon>Euteleostomi</taxon>
        <taxon>Mammalia</taxon>
        <taxon>Eutheria</taxon>
        <taxon>Euarchontoglires</taxon>
        <taxon>Primates</taxon>
        <taxon>Strepsirrhini</taxon>
        <taxon>Lemuriformes</taxon>
        <taxon>Lemuridae</taxon>
        <taxon>Prolemur</taxon>
    </lineage>
</organism>
<accession>A0A8C8ZU85</accession>
<reference evidence="1" key="2">
    <citation type="submission" date="2025-09" db="UniProtKB">
        <authorList>
            <consortium name="Ensembl"/>
        </authorList>
    </citation>
    <scope>IDENTIFICATION</scope>
</reference>
<name>A0A8C8ZU85_PROSS</name>
<evidence type="ECO:0000313" key="1">
    <source>
        <dbReference type="Ensembl" id="ENSPSMP00000022196.1"/>
    </source>
</evidence>
<sequence length="68" mass="7809">MRFTELSRQRVAYSLHLGGQRRLGKAFDSCSSSRTNENSLLIYINYIEVPTFQILCLLHPPPLTNVEL</sequence>
<protein>
    <submittedName>
        <fullName evidence="1">Uncharacterized protein</fullName>
    </submittedName>
</protein>
<evidence type="ECO:0000313" key="2">
    <source>
        <dbReference type="Proteomes" id="UP000694414"/>
    </source>
</evidence>